<proteinExistence type="predicted"/>
<dbReference type="Proteomes" id="UP001590950">
    <property type="component" value="Unassembled WGS sequence"/>
</dbReference>
<name>A0ABR4AR36_9LECA</name>
<organism evidence="1 2">
    <name type="scientific">Stereocaulon virgatum</name>
    <dbReference type="NCBI Taxonomy" id="373712"/>
    <lineage>
        <taxon>Eukaryota</taxon>
        <taxon>Fungi</taxon>
        <taxon>Dikarya</taxon>
        <taxon>Ascomycota</taxon>
        <taxon>Pezizomycotina</taxon>
        <taxon>Lecanoromycetes</taxon>
        <taxon>OSLEUM clade</taxon>
        <taxon>Lecanoromycetidae</taxon>
        <taxon>Lecanorales</taxon>
        <taxon>Lecanorineae</taxon>
        <taxon>Stereocaulaceae</taxon>
        <taxon>Stereocaulon</taxon>
    </lineage>
</organism>
<keyword evidence="2" id="KW-1185">Reference proteome</keyword>
<gene>
    <name evidence="1" type="ORF">N7G274_001337</name>
</gene>
<dbReference type="EMBL" id="JBEFKJ010000003">
    <property type="protein sequence ID" value="KAL2047316.1"/>
    <property type="molecule type" value="Genomic_DNA"/>
</dbReference>
<comment type="caution">
    <text evidence="1">The sequence shown here is derived from an EMBL/GenBank/DDBJ whole genome shotgun (WGS) entry which is preliminary data.</text>
</comment>
<protein>
    <submittedName>
        <fullName evidence="1">Uncharacterized protein</fullName>
    </submittedName>
</protein>
<reference evidence="1 2" key="1">
    <citation type="submission" date="2024-09" db="EMBL/GenBank/DDBJ databases">
        <title>Rethinking Asexuality: The Enigmatic Case of Functional Sexual Genes in Lepraria (Stereocaulaceae).</title>
        <authorList>
            <person name="Doellman M."/>
            <person name="Sun Y."/>
            <person name="Barcenas-Pena A."/>
            <person name="Lumbsch H.T."/>
            <person name="Grewe F."/>
        </authorList>
    </citation>
    <scope>NUCLEOTIDE SEQUENCE [LARGE SCALE GENOMIC DNA]</scope>
    <source>
        <strain evidence="1 2">Mercado 3170</strain>
    </source>
</reference>
<sequence>MPELLTACKILRQTFKKMEGQLQRQARVRKERYHQREGSFVQIHPNILNVILDPATLNLIVNRNTNRKAYTLLSANTLGAALLHHHNLVSPKISEWLIQSIQKD</sequence>
<accession>A0ABR4AR36</accession>
<evidence type="ECO:0000313" key="1">
    <source>
        <dbReference type="EMBL" id="KAL2047316.1"/>
    </source>
</evidence>
<evidence type="ECO:0000313" key="2">
    <source>
        <dbReference type="Proteomes" id="UP001590950"/>
    </source>
</evidence>